<dbReference type="InterPro" id="IPR035418">
    <property type="entry name" value="AraC-bd_2"/>
</dbReference>
<gene>
    <name evidence="5" type="ORF">AQJ11_41075</name>
</gene>
<sequence>MHTFPRPVPRTVWSSADVDTCDAFAYWADVICDTFVGVAVRPGPDGAFAGRIEHSVLDGIGFAELTAGPQQVVRTRRLIGRDPEDVFLANIQLRGRGRLEQNGRVALLTPGTMAFVDSTCPYALDFEDDFSQLVVKVPRSRLAHRSPAGATSVELGSSGPGRVIADFLVGLNRMQGHDAGAAAALLPHAVDLLDTGLAWAAGSTPREASATALTRERIHRFVRRHATDPDLDAAGVAAGCAVSRRTMYRALAEDGESLTELIRRLRVSHARRLLLSHPERPLAAVARACGFGGEAQLHRAFRAVTGMTPGAFRARRPGAR</sequence>
<evidence type="ECO:0000256" key="2">
    <source>
        <dbReference type="ARBA" id="ARBA00023125"/>
    </source>
</evidence>
<evidence type="ECO:0000313" key="6">
    <source>
        <dbReference type="Proteomes" id="UP000053398"/>
    </source>
</evidence>
<proteinExistence type="predicted"/>
<dbReference type="InterPro" id="IPR050204">
    <property type="entry name" value="AraC_XylS_family_regulators"/>
</dbReference>
<dbReference type="PROSITE" id="PS00041">
    <property type="entry name" value="HTH_ARAC_FAMILY_1"/>
    <property type="match status" value="1"/>
</dbReference>
<keyword evidence="6" id="KW-1185">Reference proteome</keyword>
<dbReference type="AlphaFoldDB" id="A0A117Q9M2"/>
<name>A0A117Q9M2_STRCK</name>
<feature type="domain" description="HTH araC/xylS-type" evidence="4">
    <location>
        <begin position="216"/>
        <end position="315"/>
    </location>
</feature>
<keyword evidence="2" id="KW-0238">DNA-binding</keyword>
<dbReference type="InterPro" id="IPR018060">
    <property type="entry name" value="HTH_AraC"/>
</dbReference>
<accession>A0A117Q9M2</accession>
<dbReference type="PANTHER" id="PTHR46796">
    <property type="entry name" value="HTH-TYPE TRANSCRIPTIONAL ACTIVATOR RHAS-RELATED"/>
    <property type="match status" value="1"/>
</dbReference>
<dbReference type="Gene3D" id="1.10.10.60">
    <property type="entry name" value="Homeodomain-like"/>
    <property type="match status" value="1"/>
</dbReference>
<dbReference type="GO" id="GO:0043565">
    <property type="term" value="F:sequence-specific DNA binding"/>
    <property type="evidence" value="ECO:0007669"/>
    <property type="project" value="InterPro"/>
</dbReference>
<dbReference type="SMART" id="SM00342">
    <property type="entry name" value="HTH_ARAC"/>
    <property type="match status" value="1"/>
</dbReference>
<dbReference type="PROSITE" id="PS01124">
    <property type="entry name" value="HTH_ARAC_FAMILY_2"/>
    <property type="match status" value="1"/>
</dbReference>
<dbReference type="InterPro" id="IPR009057">
    <property type="entry name" value="Homeodomain-like_sf"/>
</dbReference>
<dbReference type="Proteomes" id="UP000053398">
    <property type="component" value="Unassembled WGS sequence"/>
</dbReference>
<dbReference type="PANTHER" id="PTHR46796:SF6">
    <property type="entry name" value="ARAC SUBFAMILY"/>
    <property type="match status" value="1"/>
</dbReference>
<reference evidence="5 6" key="1">
    <citation type="submission" date="2015-10" db="EMBL/GenBank/DDBJ databases">
        <title>Draft genome sequence of Streptomyces corchorusii DSM 40340, type strain for the species Streptomyces corchorusii.</title>
        <authorList>
            <person name="Ruckert C."/>
            <person name="Winkler A."/>
            <person name="Kalinowski J."/>
            <person name="Kampfer P."/>
            <person name="Glaeser S."/>
        </authorList>
    </citation>
    <scope>NUCLEOTIDE SEQUENCE [LARGE SCALE GENOMIC DNA]</scope>
    <source>
        <strain evidence="5 6">DSM 40340</strain>
    </source>
</reference>
<dbReference type="Pfam" id="PF12833">
    <property type="entry name" value="HTH_18"/>
    <property type="match status" value="1"/>
</dbReference>
<evidence type="ECO:0000313" key="5">
    <source>
        <dbReference type="EMBL" id="KUN16199.1"/>
    </source>
</evidence>
<dbReference type="GO" id="GO:0003700">
    <property type="term" value="F:DNA-binding transcription factor activity"/>
    <property type="evidence" value="ECO:0007669"/>
    <property type="project" value="InterPro"/>
</dbReference>
<organism evidence="5 6">
    <name type="scientific">Streptomyces corchorusii</name>
    <name type="common">Streptomyces chibaensis</name>
    <dbReference type="NCBI Taxonomy" id="1903"/>
    <lineage>
        <taxon>Bacteria</taxon>
        <taxon>Bacillati</taxon>
        <taxon>Actinomycetota</taxon>
        <taxon>Actinomycetes</taxon>
        <taxon>Kitasatosporales</taxon>
        <taxon>Streptomycetaceae</taxon>
        <taxon>Streptomyces</taxon>
    </lineage>
</organism>
<dbReference type="Pfam" id="PF14525">
    <property type="entry name" value="AraC_binding_2"/>
    <property type="match status" value="1"/>
</dbReference>
<evidence type="ECO:0000256" key="3">
    <source>
        <dbReference type="ARBA" id="ARBA00023163"/>
    </source>
</evidence>
<dbReference type="SUPFAM" id="SSF46689">
    <property type="entry name" value="Homeodomain-like"/>
    <property type="match status" value="1"/>
</dbReference>
<dbReference type="EMBL" id="LMWP01000062">
    <property type="protein sequence ID" value="KUN16199.1"/>
    <property type="molecule type" value="Genomic_DNA"/>
</dbReference>
<evidence type="ECO:0000259" key="4">
    <source>
        <dbReference type="PROSITE" id="PS01124"/>
    </source>
</evidence>
<keyword evidence="3" id="KW-0804">Transcription</keyword>
<protein>
    <submittedName>
        <fullName evidence="5">AraC family transcriptional regulator</fullName>
    </submittedName>
</protein>
<dbReference type="RefSeq" id="WP_059266819.1">
    <property type="nucleotide sequence ID" value="NZ_KQ948375.1"/>
</dbReference>
<comment type="caution">
    <text evidence="5">The sequence shown here is derived from an EMBL/GenBank/DDBJ whole genome shotgun (WGS) entry which is preliminary data.</text>
</comment>
<evidence type="ECO:0000256" key="1">
    <source>
        <dbReference type="ARBA" id="ARBA00023015"/>
    </source>
</evidence>
<dbReference type="InterPro" id="IPR018062">
    <property type="entry name" value="HTH_AraC-typ_CS"/>
</dbReference>
<keyword evidence="1" id="KW-0805">Transcription regulation</keyword>